<dbReference type="OrthoDB" id="34396at2"/>
<dbReference type="RefSeq" id="WP_133342846.1">
    <property type="nucleotide sequence ID" value="NZ_SMZO01000020.1"/>
</dbReference>
<dbReference type="AlphaFoldDB" id="A0A4R6AVW7"/>
<reference evidence="2 3" key="1">
    <citation type="submission" date="2019-03" db="EMBL/GenBank/DDBJ databases">
        <title>Rhodobacteraceae bacterium SM1902, a new member of the family Rhodobacteraceae isolated from Yantai.</title>
        <authorList>
            <person name="Sun Y."/>
        </authorList>
    </citation>
    <scope>NUCLEOTIDE SEQUENCE [LARGE SCALE GENOMIC DNA]</scope>
    <source>
        <strain evidence="2 3">SM1902</strain>
    </source>
</reference>
<protein>
    <recommendedName>
        <fullName evidence="4">Cytochrome P460 domain-containing protein</fullName>
    </recommendedName>
</protein>
<evidence type="ECO:0008006" key="4">
    <source>
        <dbReference type="Google" id="ProtNLM"/>
    </source>
</evidence>
<dbReference type="PROSITE" id="PS51257">
    <property type="entry name" value="PROKAR_LIPOPROTEIN"/>
    <property type="match status" value="1"/>
</dbReference>
<keyword evidence="1" id="KW-0732">Signal</keyword>
<dbReference type="InterPro" id="IPR038142">
    <property type="entry name" value="Cytochrome_P460_sp"/>
</dbReference>
<organism evidence="2 3">
    <name type="scientific">Meridianimarinicoccus aquatilis</name>
    <dbReference type="NCBI Taxonomy" id="2552766"/>
    <lineage>
        <taxon>Bacteria</taxon>
        <taxon>Pseudomonadati</taxon>
        <taxon>Pseudomonadota</taxon>
        <taxon>Alphaproteobacteria</taxon>
        <taxon>Rhodobacterales</taxon>
        <taxon>Paracoccaceae</taxon>
        <taxon>Meridianimarinicoccus</taxon>
    </lineage>
</organism>
<feature type="chain" id="PRO_5021011240" description="Cytochrome P460 domain-containing protein" evidence="1">
    <location>
        <begin position="26"/>
        <end position="199"/>
    </location>
</feature>
<dbReference type="EMBL" id="SMZO01000020">
    <property type="protein sequence ID" value="TDL87872.1"/>
    <property type="molecule type" value="Genomic_DNA"/>
</dbReference>
<gene>
    <name evidence="2" type="ORF">E2L05_10400</name>
</gene>
<feature type="signal peptide" evidence="1">
    <location>
        <begin position="1"/>
        <end position="25"/>
    </location>
</feature>
<accession>A0A4R6AVW7</accession>
<keyword evidence="3" id="KW-1185">Reference proteome</keyword>
<evidence type="ECO:0000256" key="1">
    <source>
        <dbReference type="SAM" id="SignalP"/>
    </source>
</evidence>
<sequence>MTNKSRKIGGATVLSAMIAASGALACDPGKPGYDLTGEEAAQVYDCLAEALHDGYTTGAKRWIPADKIAEYRGWTQASSFPAAPGFHDSRFLMTWVNETGAEEYMRYAEDPVIPVGTWIAKESFTVTDDGNAQPGPLFLMEKVAEGTSPETDDWFYMAVAANGTPMGVNVISACSDCHQGAFGHQGGLGYPVEEARVMK</sequence>
<name>A0A4R6AVW7_9RHOB</name>
<proteinExistence type="predicted"/>
<comment type="caution">
    <text evidence="2">The sequence shown here is derived from an EMBL/GenBank/DDBJ whole genome shotgun (WGS) entry which is preliminary data.</text>
</comment>
<evidence type="ECO:0000313" key="3">
    <source>
        <dbReference type="Proteomes" id="UP000294562"/>
    </source>
</evidence>
<dbReference type="Proteomes" id="UP000294562">
    <property type="component" value="Unassembled WGS sequence"/>
</dbReference>
<evidence type="ECO:0000313" key="2">
    <source>
        <dbReference type="EMBL" id="TDL87872.1"/>
    </source>
</evidence>
<dbReference type="Gene3D" id="3.50.70.20">
    <property type="entry name" value="Cytochrome P460"/>
    <property type="match status" value="1"/>
</dbReference>
<dbReference type="CDD" id="cd20716">
    <property type="entry name" value="cyt_P460_fam"/>
    <property type="match status" value="1"/>
</dbReference>